<gene>
    <name evidence="3" type="ORF">MM415A00784_0027</name>
    <name evidence="2" type="ORF">MM415B01056_0032</name>
</gene>
<accession>A0A6M3IU71</accession>
<dbReference type="AlphaFoldDB" id="A0A6M3IU71"/>
<name>A0A6M3IU71_9ZZZZ</name>
<sequence>MEDLTLEQMNWEICQANLTDAIKYLQECREQLEKALKNIGELRWELR</sequence>
<reference evidence="2" key="1">
    <citation type="submission" date="2020-03" db="EMBL/GenBank/DDBJ databases">
        <title>The deep terrestrial virosphere.</title>
        <authorList>
            <person name="Holmfeldt K."/>
            <person name="Nilsson E."/>
            <person name="Simone D."/>
            <person name="Lopez-Fernandez M."/>
            <person name="Wu X."/>
            <person name="de Brujin I."/>
            <person name="Lundin D."/>
            <person name="Andersson A."/>
            <person name="Bertilsson S."/>
            <person name="Dopson M."/>
        </authorList>
    </citation>
    <scope>NUCLEOTIDE SEQUENCE</scope>
    <source>
        <strain evidence="3">MM415A00784</strain>
        <strain evidence="2">MM415B01056</strain>
    </source>
</reference>
<dbReference type="EMBL" id="MT142405">
    <property type="protein sequence ID" value="QJA80081.1"/>
    <property type="molecule type" value="Genomic_DNA"/>
</dbReference>
<organism evidence="2">
    <name type="scientific">viral metagenome</name>
    <dbReference type="NCBI Taxonomy" id="1070528"/>
    <lineage>
        <taxon>unclassified sequences</taxon>
        <taxon>metagenomes</taxon>
        <taxon>organismal metagenomes</taxon>
    </lineage>
</organism>
<evidence type="ECO:0000313" key="3">
    <source>
        <dbReference type="EMBL" id="QJA80081.1"/>
    </source>
</evidence>
<proteinExistence type="predicted"/>
<dbReference type="EMBL" id="MT141420">
    <property type="protein sequence ID" value="QJA60788.1"/>
    <property type="molecule type" value="Genomic_DNA"/>
</dbReference>
<feature type="coiled-coil region" evidence="1">
    <location>
        <begin position="18"/>
        <end position="45"/>
    </location>
</feature>
<evidence type="ECO:0000256" key="1">
    <source>
        <dbReference type="SAM" id="Coils"/>
    </source>
</evidence>
<keyword evidence="1" id="KW-0175">Coiled coil</keyword>
<protein>
    <submittedName>
        <fullName evidence="2">Uncharacterized protein</fullName>
    </submittedName>
</protein>
<evidence type="ECO:0000313" key="2">
    <source>
        <dbReference type="EMBL" id="QJA60788.1"/>
    </source>
</evidence>